<feature type="region of interest" description="Disordered" evidence="1">
    <location>
        <begin position="150"/>
        <end position="169"/>
    </location>
</feature>
<evidence type="ECO:0000313" key="2">
    <source>
        <dbReference type="EMBL" id="MFM1524109.1"/>
    </source>
</evidence>
<protein>
    <recommendedName>
        <fullName evidence="4">DUF5067 domain-containing protein</fullName>
    </recommendedName>
</protein>
<dbReference type="EMBL" id="JBFNFH010000001">
    <property type="protein sequence ID" value="MFM1524109.1"/>
    <property type="molecule type" value="Genomic_DNA"/>
</dbReference>
<keyword evidence="3" id="KW-1185">Reference proteome</keyword>
<proteinExistence type="predicted"/>
<feature type="region of interest" description="Disordered" evidence="1">
    <location>
        <begin position="203"/>
        <end position="259"/>
    </location>
</feature>
<reference evidence="2 3" key="1">
    <citation type="journal article" date="2024" name="Front. Microbiol.">
        <title>Pangenomic and biochemical analyses of Helcococcus ovis reveal widespread tetracycline resistance and a novel bacterial species, Helcococcus bovis.</title>
        <authorList>
            <person name="Cunha F."/>
            <person name="Zhai Y."/>
            <person name="Casaro S."/>
            <person name="Jones K.L."/>
            <person name="Hernandez M."/>
            <person name="Bisinotto R.S."/>
            <person name="Kariyawasam S."/>
            <person name="Brown M.B."/>
            <person name="Phillips A."/>
            <person name="Jeong K.C."/>
            <person name="Galvao K.N."/>
        </authorList>
    </citation>
    <scope>NUCLEOTIDE SEQUENCE [LARGE SCALE GENOMIC DNA]</scope>
    <source>
        <strain evidence="2 3">KG197</strain>
    </source>
</reference>
<name>A0ABW9F3S8_9FIRM</name>
<evidence type="ECO:0000313" key="3">
    <source>
        <dbReference type="Proteomes" id="UP001629536"/>
    </source>
</evidence>
<sequence>MRKLSVDLVSGILAFGVFIGSGNNFSFAEENIKKENEVISKIQNNSNIIEKDQYDIEISDIDKISTVTLNYYLKNHTQSEAPENFSFTIDNNVKKNSQIEDKINTSISSNKLLIKNARNLMKYSELTLVLTDKRREQYGATKIFKLSNSESKNNLNDTPSLPDHRRQGDDIAGLGKYKFENLTLDKFKFDLINEFLINNLQKKENQNNGMNTPSKPSNLKNEKDNIMNSPELKPTPTKTEEMVPNTPRNPETGKESENY</sequence>
<feature type="compositionally biased region" description="Polar residues" evidence="1">
    <location>
        <begin position="203"/>
        <end position="219"/>
    </location>
</feature>
<evidence type="ECO:0008006" key="4">
    <source>
        <dbReference type="Google" id="ProtNLM"/>
    </source>
</evidence>
<evidence type="ECO:0000256" key="1">
    <source>
        <dbReference type="SAM" id="MobiDB-lite"/>
    </source>
</evidence>
<comment type="caution">
    <text evidence="2">The sequence shown here is derived from an EMBL/GenBank/DDBJ whole genome shotgun (WGS) entry which is preliminary data.</text>
</comment>
<dbReference type="RefSeq" id="WP_408126056.1">
    <property type="nucleotide sequence ID" value="NZ_JBFNFH010000001.1"/>
</dbReference>
<organism evidence="2 3">
    <name type="scientific">Helcococcus bovis</name>
    <dbReference type="NCBI Taxonomy" id="3153252"/>
    <lineage>
        <taxon>Bacteria</taxon>
        <taxon>Bacillati</taxon>
        <taxon>Bacillota</taxon>
        <taxon>Tissierellia</taxon>
        <taxon>Tissierellales</taxon>
        <taxon>Peptoniphilaceae</taxon>
        <taxon>Helcococcus</taxon>
    </lineage>
</organism>
<gene>
    <name evidence="2" type="ORF">ABGF40_00295</name>
</gene>
<dbReference type="Proteomes" id="UP001629536">
    <property type="component" value="Unassembled WGS sequence"/>
</dbReference>
<accession>A0ABW9F3S8</accession>